<feature type="coiled-coil region" evidence="7">
    <location>
        <begin position="1211"/>
        <end position="1264"/>
    </location>
</feature>
<feature type="compositionally biased region" description="Basic and acidic residues" evidence="8">
    <location>
        <begin position="50"/>
        <end position="61"/>
    </location>
</feature>
<feature type="transmembrane region" description="Helical" evidence="9">
    <location>
        <begin position="522"/>
        <end position="540"/>
    </location>
</feature>
<dbReference type="GO" id="GO:0016020">
    <property type="term" value="C:membrane"/>
    <property type="evidence" value="ECO:0007669"/>
    <property type="project" value="UniProtKB-SubCell"/>
</dbReference>
<evidence type="ECO:0000256" key="2">
    <source>
        <dbReference type="ARBA" id="ARBA00022692"/>
    </source>
</evidence>
<feature type="compositionally biased region" description="Basic and acidic residues" evidence="8">
    <location>
        <begin position="27"/>
        <end position="37"/>
    </location>
</feature>
<dbReference type="AlphaFoldDB" id="A0A9W7FCG0"/>
<feature type="transmembrane region" description="Helical" evidence="9">
    <location>
        <begin position="576"/>
        <end position="600"/>
    </location>
</feature>
<protein>
    <recommendedName>
        <fullName evidence="10">SSD domain-containing protein</fullName>
    </recommendedName>
</protein>
<evidence type="ECO:0000259" key="10">
    <source>
        <dbReference type="PROSITE" id="PS50156"/>
    </source>
</evidence>
<feature type="compositionally biased region" description="Basic residues" evidence="8">
    <location>
        <begin position="38"/>
        <end position="49"/>
    </location>
</feature>
<feature type="transmembrane region" description="Helical" evidence="9">
    <location>
        <begin position="657"/>
        <end position="682"/>
    </location>
</feature>
<feature type="transmembrane region" description="Helical" evidence="9">
    <location>
        <begin position="1043"/>
        <end position="1064"/>
    </location>
</feature>
<keyword evidence="5" id="KW-0325">Glycoprotein</keyword>
<feature type="region of interest" description="Disordered" evidence="8">
    <location>
        <begin position="1"/>
        <end position="72"/>
    </location>
</feature>
<evidence type="ECO:0000256" key="8">
    <source>
        <dbReference type="SAM" id="MobiDB-lite"/>
    </source>
</evidence>
<evidence type="ECO:0000256" key="9">
    <source>
        <dbReference type="SAM" id="Phobius"/>
    </source>
</evidence>
<dbReference type="SUPFAM" id="SSF82866">
    <property type="entry name" value="Multidrug efflux transporter AcrB transmembrane domain"/>
    <property type="match status" value="2"/>
</dbReference>
<dbReference type="PANTHER" id="PTHR45951:SF3">
    <property type="entry name" value="PROTEIN DISPATCHED"/>
    <property type="match status" value="1"/>
</dbReference>
<keyword evidence="2 9" id="KW-0812">Transmembrane</keyword>
<dbReference type="GO" id="GO:0022857">
    <property type="term" value="F:transmembrane transporter activity"/>
    <property type="evidence" value="ECO:0007669"/>
    <property type="project" value="TreeGrafter"/>
</dbReference>
<keyword evidence="4 9" id="KW-0472">Membrane</keyword>
<feature type="transmembrane region" description="Helical" evidence="9">
    <location>
        <begin position="741"/>
        <end position="759"/>
    </location>
</feature>
<feature type="transmembrane region" description="Helical" evidence="9">
    <location>
        <begin position="1070"/>
        <end position="1089"/>
    </location>
</feature>
<comment type="caution">
    <text evidence="11">The sequence shown here is derived from an EMBL/GenBank/DDBJ whole genome shotgun (WGS) entry which is preliminary data.</text>
</comment>
<evidence type="ECO:0000256" key="1">
    <source>
        <dbReference type="ARBA" id="ARBA00004141"/>
    </source>
</evidence>
<comment type="similarity">
    <text evidence="6">Belongs to the dispatched family.</text>
</comment>
<dbReference type="PROSITE" id="PS50156">
    <property type="entry name" value="SSD"/>
    <property type="match status" value="1"/>
</dbReference>
<dbReference type="Pfam" id="PF12349">
    <property type="entry name" value="Sterol-sensing"/>
    <property type="match status" value="1"/>
</dbReference>
<dbReference type="InterPro" id="IPR052081">
    <property type="entry name" value="Dispatched_Hh_regulator"/>
</dbReference>
<name>A0A9W7FCG0_9STRA</name>
<feature type="transmembrane region" description="Helical" evidence="9">
    <location>
        <begin position="1018"/>
        <end position="1036"/>
    </location>
</feature>
<evidence type="ECO:0000256" key="7">
    <source>
        <dbReference type="SAM" id="Coils"/>
    </source>
</evidence>
<dbReference type="GO" id="GO:0007224">
    <property type="term" value="P:smoothened signaling pathway"/>
    <property type="evidence" value="ECO:0007669"/>
    <property type="project" value="TreeGrafter"/>
</dbReference>
<evidence type="ECO:0000256" key="4">
    <source>
        <dbReference type="ARBA" id="ARBA00023136"/>
    </source>
</evidence>
<keyword evidence="12" id="KW-1185">Reference proteome</keyword>
<evidence type="ECO:0000256" key="5">
    <source>
        <dbReference type="ARBA" id="ARBA00023180"/>
    </source>
</evidence>
<accession>A0A9W7FCG0</accession>
<sequence>MPALGTPSIEMSKIYNNNGGGKSKKIGKGESKGGEGKGKKKKLKKKKTKDGKVVEEGEGGKGKKGKKKKKVKRRFSMTGFDDHVKPSRRVQVYAIFLTKYPCGCYFISCFVMLLLAVLGFIVRDDYPDFNKADRGFEPRGTPIGGAQKAYERHLQDAQCNGEISSYPDGTRTWHRWAYDVDDDVMNHQDFDGDGDADPAYCNKYAWPGYNPANDTRRALRSRSTPVHLKEITDEFYDAEDYDSPLKEAFQELLAGPKLTIHTEVEEYAEEYGYDFDFEQGRKLQRRWDEQFCSSSTWDVDSPAAINVVLKATDPGTDLLTLAPLKAACELDETIRARAFFNPNYCTSKMEIDRTDPSNPVISGRYCCKSRTIPNYVAMHANKTSCSEIVEEDVENFRNYLDLCADSYHVSDKLFACDTANAEELDYCKENGDASVPSECWDKNMAYDVFNALADWKYRQPGNQTLDTMKIGIPLQSYNDVFLMGLHEDVLFPKHMTEINPGVDATLIAYDMGIKFDVFNKQLLTDGILAVFAFFMVFVLIRVHTGSMFITILAYIEIMSALGVAYFLYMVVLNLPFFPFLNLVGIFIVIGIGADDVFVFIDAWKQAEVMMAGGSDQIHKRMAWTLQRAGGAMFVTSTTTSFAFFAGAVSSITSLRCFGIYTGLVVICDFFLMITYLPAVVILDHVYIQPRMKNCCNCFSAIKEKICGCCKATDDDIDESSGATLGAGERFFKNRIFPFVRLGRFLIVLVLGALGGGLTYKAQFLEKPSTGDFQLFHNGHPMELYEMIWKESFFQGGLSGSSARAYYPVTFVWGLEPTDTGDKMDPADHGEPVWTDLDARSQASQTWLVNFCSEVRNETWYMPLNKETVKYENCFMEDFKDWVTYPCENTTMIPDQSVVGWQKTYPKRNENQGCCSESFPLAQNKFGVCLSKYALTYGKENTGIWFDIDGTGTVKALVYNFVTNIEFSNDYGIAEKLYKTLRDFEKRAMSSAPVGGALDKGFMTSEFSFYDLQRSIGSGAYQSAGASTIIAFIVLVATTRNVILTFYSCLTIILICGVCTGILVLDGWELNILESIIFSVAVGMAVDFVAHYSHAYIEAPEKEGGGGHALVEEGQDRAPRSWCGVQERLQKTKTSLTVMGYSITSAAITTFIAGAVMCFSKTLFFYKFGVFMTLIMFMSWFFSTFFLMGSLACFGPVGDWGDIFCGFKGLQQKDLEDELELLETAEDKMQNQINKKMGKWNLKDLEAEEEAIKLANKGYENQTAEKRRSNNVDMFG</sequence>
<keyword evidence="7" id="KW-0175">Coiled coil</keyword>
<feature type="transmembrane region" description="Helical" evidence="9">
    <location>
        <begin position="1137"/>
        <end position="1156"/>
    </location>
</feature>
<feature type="transmembrane region" description="Helical" evidence="9">
    <location>
        <begin position="547"/>
        <end position="570"/>
    </location>
</feature>
<feature type="domain" description="SSD" evidence="10">
    <location>
        <begin position="551"/>
        <end position="682"/>
    </location>
</feature>
<gene>
    <name evidence="11" type="ORF">TrLO_g6567</name>
</gene>
<reference evidence="12" key="1">
    <citation type="journal article" date="2023" name="Commun. Biol.">
        <title>Genome analysis of Parmales, the sister group of diatoms, reveals the evolutionary specialization of diatoms from phago-mixotrophs to photoautotrophs.</title>
        <authorList>
            <person name="Ban H."/>
            <person name="Sato S."/>
            <person name="Yoshikawa S."/>
            <person name="Yamada K."/>
            <person name="Nakamura Y."/>
            <person name="Ichinomiya M."/>
            <person name="Sato N."/>
            <person name="Blanc-Mathieu R."/>
            <person name="Endo H."/>
            <person name="Kuwata A."/>
            <person name="Ogata H."/>
        </authorList>
    </citation>
    <scope>NUCLEOTIDE SEQUENCE [LARGE SCALE GENOMIC DNA]</scope>
    <source>
        <strain evidence="12">NIES 3700</strain>
    </source>
</reference>
<proteinExistence type="inferred from homology"/>
<dbReference type="PANTHER" id="PTHR45951">
    <property type="entry name" value="PROTEIN DISPATCHED-RELATED"/>
    <property type="match status" value="1"/>
</dbReference>
<dbReference type="EMBL" id="BRXW01000139">
    <property type="protein sequence ID" value="GMI09624.1"/>
    <property type="molecule type" value="Genomic_DNA"/>
</dbReference>
<organism evidence="11 12">
    <name type="scientific">Triparma laevis f. longispina</name>
    <dbReference type="NCBI Taxonomy" id="1714387"/>
    <lineage>
        <taxon>Eukaryota</taxon>
        <taxon>Sar</taxon>
        <taxon>Stramenopiles</taxon>
        <taxon>Ochrophyta</taxon>
        <taxon>Bolidophyceae</taxon>
        <taxon>Parmales</taxon>
        <taxon>Triparmaceae</taxon>
        <taxon>Triparma</taxon>
    </lineage>
</organism>
<feature type="transmembrane region" description="Helical" evidence="9">
    <location>
        <begin position="103"/>
        <end position="122"/>
    </location>
</feature>
<dbReference type="InterPro" id="IPR000731">
    <property type="entry name" value="SSD"/>
</dbReference>
<feature type="compositionally biased region" description="Basic residues" evidence="8">
    <location>
        <begin position="62"/>
        <end position="72"/>
    </location>
</feature>
<feature type="transmembrane region" description="Helical" evidence="9">
    <location>
        <begin position="628"/>
        <end position="651"/>
    </location>
</feature>
<evidence type="ECO:0000256" key="3">
    <source>
        <dbReference type="ARBA" id="ARBA00022989"/>
    </source>
</evidence>
<evidence type="ECO:0000256" key="6">
    <source>
        <dbReference type="ARBA" id="ARBA00038046"/>
    </source>
</evidence>
<dbReference type="Gene3D" id="1.20.1640.10">
    <property type="entry name" value="Multidrug efflux transporter AcrB transmembrane domain"/>
    <property type="match status" value="2"/>
</dbReference>
<evidence type="ECO:0000313" key="12">
    <source>
        <dbReference type="Proteomes" id="UP001165122"/>
    </source>
</evidence>
<evidence type="ECO:0000313" key="11">
    <source>
        <dbReference type="EMBL" id="GMI09624.1"/>
    </source>
</evidence>
<dbReference type="Proteomes" id="UP001165122">
    <property type="component" value="Unassembled WGS sequence"/>
</dbReference>
<dbReference type="InterPro" id="IPR053958">
    <property type="entry name" value="HMGCR/SNAP/NPC1-like_SSD"/>
</dbReference>
<keyword evidence="3 9" id="KW-1133">Transmembrane helix</keyword>
<dbReference type="OrthoDB" id="193905at2759"/>
<comment type="subcellular location">
    <subcellularLocation>
        <location evidence="1">Membrane</location>
        <topology evidence="1">Multi-pass membrane protein</topology>
    </subcellularLocation>
</comment>